<name>A0A1I4HD53_9BACI</name>
<reference evidence="2" key="1">
    <citation type="submission" date="2016-10" db="EMBL/GenBank/DDBJ databases">
        <authorList>
            <person name="Varghese N."/>
            <person name="Submissions S."/>
        </authorList>
    </citation>
    <scope>NUCLEOTIDE SEQUENCE [LARGE SCALE GENOMIC DNA]</scope>
    <source>
        <strain evidence="2">CGMCC 1.4250</strain>
    </source>
</reference>
<evidence type="ECO:0000313" key="1">
    <source>
        <dbReference type="EMBL" id="SFL39366.1"/>
    </source>
</evidence>
<keyword evidence="2" id="KW-1185">Reference proteome</keyword>
<organism evidence="1 2">
    <name type="scientific">Gracilibacillus orientalis</name>
    <dbReference type="NCBI Taxonomy" id="334253"/>
    <lineage>
        <taxon>Bacteria</taxon>
        <taxon>Bacillati</taxon>
        <taxon>Bacillota</taxon>
        <taxon>Bacilli</taxon>
        <taxon>Bacillales</taxon>
        <taxon>Bacillaceae</taxon>
        <taxon>Gracilibacillus</taxon>
    </lineage>
</organism>
<accession>A0A1I4HD53</accession>
<protein>
    <submittedName>
        <fullName evidence="1">Uncharacterized protein</fullName>
    </submittedName>
</protein>
<dbReference type="Proteomes" id="UP000198565">
    <property type="component" value="Unassembled WGS sequence"/>
</dbReference>
<gene>
    <name evidence="1" type="ORF">SAMN04487943_101326</name>
</gene>
<dbReference type="RefSeq" id="WP_175495275.1">
    <property type="nucleotide sequence ID" value="NZ_FOTR01000001.1"/>
</dbReference>
<proteinExistence type="predicted"/>
<dbReference type="STRING" id="334253.SAMN04487943_101326"/>
<sequence length="50" mass="5961">MNIEEVKEHIKDKIENFKSMHRIMQDDYGKGAIEALEGLLHEIEMMEEQE</sequence>
<dbReference type="EMBL" id="FOTR01000001">
    <property type="protein sequence ID" value="SFL39366.1"/>
    <property type="molecule type" value="Genomic_DNA"/>
</dbReference>
<evidence type="ECO:0000313" key="2">
    <source>
        <dbReference type="Proteomes" id="UP000198565"/>
    </source>
</evidence>
<dbReference type="AlphaFoldDB" id="A0A1I4HD53"/>